<gene>
    <name evidence="1" type="ORF">S01H4_21024</name>
</gene>
<name>X0ZI21_9ZZZZ</name>
<evidence type="ECO:0000313" key="1">
    <source>
        <dbReference type="EMBL" id="GAG69290.1"/>
    </source>
</evidence>
<dbReference type="EMBL" id="BART01009491">
    <property type="protein sequence ID" value="GAG69290.1"/>
    <property type="molecule type" value="Genomic_DNA"/>
</dbReference>
<protein>
    <submittedName>
        <fullName evidence="1">Uncharacterized protein</fullName>
    </submittedName>
</protein>
<sequence>SLVFHDMLWYPTIGKKRINRFFETSWGQLFKDYPSI</sequence>
<proteinExistence type="predicted"/>
<comment type="caution">
    <text evidence="1">The sequence shown here is derived from an EMBL/GenBank/DDBJ whole genome shotgun (WGS) entry which is preliminary data.</text>
</comment>
<reference evidence="1" key="1">
    <citation type="journal article" date="2014" name="Front. Microbiol.">
        <title>High frequency of phylogenetically diverse reductive dehalogenase-homologous genes in deep subseafloor sedimentary metagenomes.</title>
        <authorList>
            <person name="Kawai M."/>
            <person name="Futagami T."/>
            <person name="Toyoda A."/>
            <person name="Takaki Y."/>
            <person name="Nishi S."/>
            <person name="Hori S."/>
            <person name="Arai W."/>
            <person name="Tsubouchi T."/>
            <person name="Morono Y."/>
            <person name="Uchiyama I."/>
            <person name="Ito T."/>
            <person name="Fujiyama A."/>
            <person name="Inagaki F."/>
            <person name="Takami H."/>
        </authorList>
    </citation>
    <scope>NUCLEOTIDE SEQUENCE</scope>
    <source>
        <strain evidence="1">Expedition CK06-06</strain>
    </source>
</reference>
<dbReference type="AlphaFoldDB" id="X0ZI21"/>
<organism evidence="1">
    <name type="scientific">marine sediment metagenome</name>
    <dbReference type="NCBI Taxonomy" id="412755"/>
    <lineage>
        <taxon>unclassified sequences</taxon>
        <taxon>metagenomes</taxon>
        <taxon>ecological metagenomes</taxon>
    </lineage>
</organism>
<accession>X0ZI21</accession>
<feature type="non-terminal residue" evidence="1">
    <location>
        <position position="1"/>
    </location>
</feature>